<sequence>KDGPISNKGRWKVQYGGRQLEVQADFQKETFHKDTVSLSTISDNASTRAMAGSIISSYNPHERDCTNLEIQVDIETKPSHLRLASGSSIEDLTQTRPLLAMALNAGFELGDAGVCCARDVKDNLPGQML</sequence>
<reference evidence="1" key="1">
    <citation type="submission" date="2021-06" db="EMBL/GenBank/DDBJ databases">
        <authorList>
            <consortium name="Wellcome Sanger Institute Data Sharing"/>
        </authorList>
    </citation>
    <scope>NUCLEOTIDE SEQUENCE [LARGE SCALE GENOMIC DNA]</scope>
</reference>
<proteinExistence type="predicted"/>
<reference evidence="1" key="2">
    <citation type="submission" date="2025-08" db="UniProtKB">
        <authorList>
            <consortium name="Ensembl"/>
        </authorList>
    </citation>
    <scope>IDENTIFICATION</scope>
</reference>
<accession>A0A8C4SJT4</accession>
<reference evidence="1" key="3">
    <citation type="submission" date="2025-09" db="UniProtKB">
        <authorList>
            <consortium name="Ensembl"/>
        </authorList>
    </citation>
    <scope>IDENTIFICATION</scope>
</reference>
<dbReference type="Proteomes" id="UP000694620">
    <property type="component" value="Chromosome 14"/>
</dbReference>
<evidence type="ECO:0000313" key="2">
    <source>
        <dbReference type="Proteomes" id="UP000694620"/>
    </source>
</evidence>
<dbReference type="AlphaFoldDB" id="A0A8C4SJT4"/>
<evidence type="ECO:0000313" key="1">
    <source>
        <dbReference type="Ensembl" id="ENSECRP00000017326.1"/>
    </source>
</evidence>
<protein>
    <submittedName>
        <fullName evidence="1">Uncharacterized protein</fullName>
    </submittedName>
</protein>
<name>A0A8C4SJT4_ERPCA</name>
<keyword evidence="2" id="KW-1185">Reference proteome</keyword>
<dbReference type="Ensembl" id="ENSECRT00000017660.1">
    <property type="protein sequence ID" value="ENSECRP00000017326.1"/>
    <property type="gene ID" value="ENSECRG00000011555.1"/>
</dbReference>
<organism evidence="1 2">
    <name type="scientific">Erpetoichthys calabaricus</name>
    <name type="common">Rope fish</name>
    <name type="synonym">Calamoichthys calabaricus</name>
    <dbReference type="NCBI Taxonomy" id="27687"/>
    <lineage>
        <taxon>Eukaryota</taxon>
        <taxon>Metazoa</taxon>
        <taxon>Chordata</taxon>
        <taxon>Craniata</taxon>
        <taxon>Vertebrata</taxon>
        <taxon>Euteleostomi</taxon>
        <taxon>Actinopterygii</taxon>
        <taxon>Polypteriformes</taxon>
        <taxon>Polypteridae</taxon>
        <taxon>Erpetoichthys</taxon>
    </lineage>
</organism>